<feature type="region of interest" description="Disordered" evidence="5">
    <location>
        <begin position="295"/>
        <end position="319"/>
    </location>
</feature>
<name>A0A3B0WAZ1_9ZZZZ</name>
<dbReference type="Pfam" id="PF08543">
    <property type="entry name" value="Phos_pyr_kin"/>
    <property type="match status" value="2"/>
</dbReference>
<evidence type="ECO:0000256" key="4">
    <source>
        <dbReference type="ARBA" id="ARBA00022840"/>
    </source>
</evidence>
<keyword evidence="1 7" id="KW-0808">Transferase</keyword>
<reference evidence="7" key="1">
    <citation type="submission" date="2018-06" db="EMBL/GenBank/DDBJ databases">
        <authorList>
            <person name="Zhirakovskaya E."/>
        </authorList>
    </citation>
    <scope>NUCLEOTIDE SEQUENCE</scope>
</reference>
<dbReference type="EMBL" id="UOFB01000353">
    <property type="protein sequence ID" value="VAW49463.1"/>
    <property type="molecule type" value="Genomic_DNA"/>
</dbReference>
<dbReference type="InterPro" id="IPR004399">
    <property type="entry name" value="HMP/HMP-P_kinase_dom"/>
</dbReference>
<dbReference type="SUPFAM" id="SSF53613">
    <property type="entry name" value="Ribokinase-like"/>
    <property type="match status" value="1"/>
</dbReference>
<evidence type="ECO:0000256" key="5">
    <source>
        <dbReference type="SAM" id="MobiDB-lite"/>
    </source>
</evidence>
<keyword evidence="2" id="KW-0547">Nucleotide-binding</keyword>
<evidence type="ECO:0000259" key="6">
    <source>
        <dbReference type="Pfam" id="PF08543"/>
    </source>
</evidence>
<feature type="domain" description="Pyridoxamine kinase/Phosphomethylpyrimidine kinase" evidence="6">
    <location>
        <begin position="122"/>
        <end position="293"/>
    </location>
</feature>
<evidence type="ECO:0000256" key="2">
    <source>
        <dbReference type="ARBA" id="ARBA00022741"/>
    </source>
</evidence>
<proteinExistence type="predicted"/>
<feature type="domain" description="Pyridoxamine kinase/Phosphomethylpyrimidine kinase" evidence="6">
    <location>
        <begin position="19"/>
        <end position="109"/>
    </location>
</feature>
<dbReference type="FunFam" id="3.40.1190.20:FF:000003">
    <property type="entry name" value="Phosphomethylpyrimidine kinase ThiD"/>
    <property type="match status" value="1"/>
</dbReference>
<dbReference type="GO" id="GO:0005829">
    <property type="term" value="C:cytosol"/>
    <property type="evidence" value="ECO:0007669"/>
    <property type="project" value="TreeGrafter"/>
</dbReference>
<keyword evidence="3 7" id="KW-0418">Kinase</keyword>
<gene>
    <name evidence="7" type="ORF">MNBD_GAMMA04-858</name>
</gene>
<protein>
    <submittedName>
        <fullName evidence="7">Hydroxymethylpyrimidine phosphate kinase ThiD</fullName>
        <ecNumber evidence="7">2.7.4.7</ecNumber>
    </submittedName>
</protein>
<dbReference type="Gene3D" id="3.40.1190.20">
    <property type="match status" value="1"/>
</dbReference>
<dbReference type="PANTHER" id="PTHR20858:SF17">
    <property type="entry name" value="HYDROXYMETHYLPYRIMIDINE_PHOSPHOMETHYLPYRIMIDINE KINASE THI20-RELATED"/>
    <property type="match status" value="1"/>
</dbReference>
<evidence type="ECO:0000313" key="7">
    <source>
        <dbReference type="EMBL" id="VAW49463.1"/>
    </source>
</evidence>
<dbReference type="EC" id="2.7.4.7" evidence="7"/>
<dbReference type="CDD" id="cd01169">
    <property type="entry name" value="HMPP_kinase"/>
    <property type="match status" value="1"/>
</dbReference>
<dbReference type="GO" id="GO:0009228">
    <property type="term" value="P:thiamine biosynthetic process"/>
    <property type="evidence" value="ECO:0007669"/>
    <property type="project" value="InterPro"/>
</dbReference>
<dbReference type="GO" id="GO:0005524">
    <property type="term" value="F:ATP binding"/>
    <property type="evidence" value="ECO:0007669"/>
    <property type="project" value="UniProtKB-KW"/>
</dbReference>
<dbReference type="GO" id="GO:0008902">
    <property type="term" value="F:hydroxymethylpyrimidine kinase activity"/>
    <property type="evidence" value="ECO:0007669"/>
    <property type="project" value="TreeGrafter"/>
</dbReference>
<keyword evidence="4" id="KW-0067">ATP-binding</keyword>
<organism evidence="7">
    <name type="scientific">hydrothermal vent metagenome</name>
    <dbReference type="NCBI Taxonomy" id="652676"/>
    <lineage>
        <taxon>unclassified sequences</taxon>
        <taxon>metagenomes</taxon>
        <taxon>ecological metagenomes</taxon>
    </lineage>
</organism>
<accession>A0A3B0WAZ1</accession>
<dbReference type="InterPro" id="IPR029056">
    <property type="entry name" value="Ribokinase-like"/>
</dbReference>
<dbReference type="AlphaFoldDB" id="A0A3B0WAZ1"/>
<dbReference type="PANTHER" id="PTHR20858">
    <property type="entry name" value="PHOSPHOMETHYLPYRIMIDINE KINASE"/>
    <property type="match status" value="1"/>
</dbReference>
<sequence length="319" mass="34401">MTKKLSPPLPTVLTISGSDCSAGAGLQADLKTIHALGGYALTVPTAITAQNSLGVSTVYPLPAHIVRAQLQTLMADYDIQAIKIGMLGSLEVLETVIQSLKNYQNNPTIKNSTPESPLLSKLNSPCPPPIVLDPVLISSSGKPLLEPTALPVFINKLLPLTTLITPNIPEVNALLKRTEHTEFKGEEKEIPDMAQALLKLNLNAAVIKGGHTIDPQATDYLIQHTPSRTDQNQAKEIDIQTYSTERVHTQNTHGTGCTYASAIATELAKGHPLNQAIQHAKDYLFSTLIHADNAQPSYQSTPKPPQIRKGGLNHFKSNE</sequence>
<dbReference type="GO" id="GO:0008972">
    <property type="term" value="F:phosphomethylpyrimidine kinase activity"/>
    <property type="evidence" value="ECO:0007669"/>
    <property type="project" value="UniProtKB-EC"/>
</dbReference>
<evidence type="ECO:0000256" key="3">
    <source>
        <dbReference type="ARBA" id="ARBA00022777"/>
    </source>
</evidence>
<evidence type="ECO:0000256" key="1">
    <source>
        <dbReference type="ARBA" id="ARBA00022679"/>
    </source>
</evidence>
<dbReference type="InterPro" id="IPR013749">
    <property type="entry name" value="PM/HMP-P_kinase-1"/>
</dbReference>